<evidence type="ECO:0000313" key="3">
    <source>
        <dbReference type="EMBL" id="ABD24702.1"/>
    </source>
</evidence>
<accession>Q2GBS1</accession>
<dbReference type="Pfam" id="PF01266">
    <property type="entry name" value="DAO"/>
    <property type="match status" value="1"/>
</dbReference>
<keyword evidence="4" id="KW-1185">Reference proteome</keyword>
<dbReference type="KEGG" id="nar:Saro_0254"/>
<dbReference type="InterPro" id="IPR006076">
    <property type="entry name" value="FAD-dep_OxRdtase"/>
</dbReference>
<dbReference type="Gene3D" id="3.50.50.60">
    <property type="entry name" value="FAD/NAD(P)-binding domain"/>
    <property type="match status" value="1"/>
</dbReference>
<dbReference type="Proteomes" id="UP000009134">
    <property type="component" value="Chromosome"/>
</dbReference>
<evidence type="ECO:0000256" key="1">
    <source>
        <dbReference type="ARBA" id="ARBA00023002"/>
    </source>
</evidence>
<dbReference type="GO" id="GO:0016491">
    <property type="term" value="F:oxidoreductase activity"/>
    <property type="evidence" value="ECO:0007669"/>
    <property type="project" value="UniProtKB-KW"/>
</dbReference>
<dbReference type="eggNOG" id="COG0665">
    <property type="taxonomic scope" value="Bacteria"/>
</dbReference>
<dbReference type="Gene3D" id="3.30.9.10">
    <property type="entry name" value="D-Amino Acid Oxidase, subunit A, domain 2"/>
    <property type="match status" value="1"/>
</dbReference>
<dbReference type="RefSeq" id="WP_011443916.1">
    <property type="nucleotide sequence ID" value="NC_007794.1"/>
</dbReference>
<reference evidence="4" key="1">
    <citation type="submission" date="2006-01" db="EMBL/GenBank/DDBJ databases">
        <title>Complete sequence of Novosphingobium aromaticivorans DSM 12444.</title>
        <authorList>
            <consortium name="US DOE Joint Genome Institute"/>
            <person name="Copeland A."/>
            <person name="Lucas S."/>
            <person name="Lapidus A."/>
            <person name="Barry K."/>
            <person name="Detter J.C."/>
            <person name="Glavina T."/>
            <person name="Hammon N."/>
            <person name="Israni S."/>
            <person name="Pitluck S."/>
            <person name="Chain P."/>
            <person name="Malfatti S."/>
            <person name="Shin M."/>
            <person name="Vergez L."/>
            <person name="Schmutz J."/>
            <person name="Larimer F."/>
            <person name="Land M."/>
            <person name="Kyrpides N."/>
            <person name="Ivanova N."/>
            <person name="Fredrickson J."/>
            <person name="Balkwill D."/>
            <person name="Romine M.F."/>
            <person name="Richardson P."/>
        </authorList>
    </citation>
    <scope>NUCLEOTIDE SEQUENCE [LARGE SCALE GENOMIC DNA]</scope>
    <source>
        <strain evidence="4">ATCC 700278 / DSM 12444 / CCUG 56034 / CIP 105152 / NBRC 16084 / F199</strain>
    </source>
</reference>
<gene>
    <name evidence="3" type="ordered locus">Saro_0254</name>
</gene>
<dbReference type="STRING" id="279238.Saro_0254"/>
<dbReference type="InterPro" id="IPR036188">
    <property type="entry name" value="FAD/NAD-bd_sf"/>
</dbReference>
<keyword evidence="1" id="KW-0560">Oxidoreductase</keyword>
<organism evidence="3 4">
    <name type="scientific">Novosphingobium aromaticivorans (strain ATCC 700278 / DSM 12444 / CCUG 56034 / CIP 105152 / NBRC 16084 / F199)</name>
    <dbReference type="NCBI Taxonomy" id="279238"/>
    <lineage>
        <taxon>Bacteria</taxon>
        <taxon>Pseudomonadati</taxon>
        <taxon>Pseudomonadota</taxon>
        <taxon>Alphaproteobacteria</taxon>
        <taxon>Sphingomonadales</taxon>
        <taxon>Sphingomonadaceae</taxon>
        <taxon>Novosphingobium</taxon>
    </lineage>
</organism>
<protein>
    <submittedName>
        <fullName evidence="3">FAD dependent oxidoreductase</fullName>
    </submittedName>
</protein>
<dbReference type="AlphaFoldDB" id="Q2GBS1"/>
<dbReference type="EMBL" id="CP000248">
    <property type="protein sequence ID" value="ABD24702.1"/>
    <property type="molecule type" value="Genomic_DNA"/>
</dbReference>
<feature type="domain" description="FAD dependent oxidoreductase" evidence="2">
    <location>
        <begin position="30"/>
        <end position="390"/>
    </location>
</feature>
<proteinExistence type="predicted"/>
<dbReference type="SUPFAM" id="SSF51905">
    <property type="entry name" value="FAD/NAD(P)-binding domain"/>
    <property type="match status" value="1"/>
</dbReference>
<sequence>MPAPEFFEVSQWVERPAQTCPPLSGEIRADVVIVGGGFTGLSTALSLREAGVDVALVEKDFCGMGASGRNAGHLTPTIGKDFPSLVKSVGKERAVEFARFADRAVHYTEAMIRKLGVDCEYRPTGNIVTGLHPRHRKPLEEGAELASRLGVGLAFLDEAEVRRRNLPGHVRFGMIEKAGGHLHPGKYVMALRQAAIDAGVRIFEDSAVSRIEDAGSPVVVHTATGSVSADKLVIATNAYTPVTLGRMRSKVFPVRVTLFRTQVLTDEQWKRIGWEGGEALYTAHEAMENYRPQADGRISGGSKFVQYGFGSKLTRGYLPEIFTRWREVFARRFPEIPDVKIESFWGGWIGLTLDFLPIHQSNARGTVFHGIGYNGHGIAQGTYAGPMLADQVLGRANAEVDLFRRYLLPLPPEPLRWLVIKGITATLDRIDRKVDADLDAGLA</sequence>
<name>Q2GBS1_NOVAD</name>
<evidence type="ECO:0000259" key="2">
    <source>
        <dbReference type="Pfam" id="PF01266"/>
    </source>
</evidence>
<dbReference type="PANTHER" id="PTHR13847:SF281">
    <property type="entry name" value="FAD DEPENDENT OXIDOREDUCTASE DOMAIN-CONTAINING PROTEIN"/>
    <property type="match status" value="1"/>
</dbReference>
<dbReference type="GO" id="GO:0005737">
    <property type="term" value="C:cytoplasm"/>
    <property type="evidence" value="ECO:0007669"/>
    <property type="project" value="TreeGrafter"/>
</dbReference>
<evidence type="ECO:0000313" key="4">
    <source>
        <dbReference type="Proteomes" id="UP000009134"/>
    </source>
</evidence>
<dbReference type="HOGENOM" id="CLU_007884_3_2_5"/>
<dbReference type="PANTHER" id="PTHR13847">
    <property type="entry name" value="SARCOSINE DEHYDROGENASE-RELATED"/>
    <property type="match status" value="1"/>
</dbReference>